<organism evidence="2 3">
    <name type="scientific">Vibrio rotiferianus</name>
    <dbReference type="NCBI Taxonomy" id="190895"/>
    <lineage>
        <taxon>Bacteria</taxon>
        <taxon>Pseudomonadati</taxon>
        <taxon>Pseudomonadota</taxon>
        <taxon>Gammaproteobacteria</taxon>
        <taxon>Vibrionales</taxon>
        <taxon>Vibrionaceae</taxon>
        <taxon>Vibrio</taxon>
    </lineage>
</organism>
<protein>
    <recommendedName>
        <fullName evidence="4">DUF3150 domain-containing protein</fullName>
    </recommendedName>
</protein>
<accession>A0A510IGK5</accession>
<gene>
    <name evidence="2" type="ORF">VroAM7_49310</name>
</gene>
<sequence>MELLFVTSAISLPTNDRVIKDTEELSRKDAPKSLVKGEKVKIWPALKDCRDSIDTNSNAYKAIEAITRITSLRANANAWLSSICFPTPIARCVNLERKDEINDKFIAYENEFKTLVNDFISNFDELVEFWANLCDNKYGHDWGNLVRKYKLTKDKLRASFKFNLLTYSVSSEDGLKVIEDNISDYMYEGLVAYVVKFFGKKGPGDKVQTSALTTFENELIAYLESYAFLDSQLDEIKKKVQAIMQKLWLNHWSTSSKKTMVLTKDHGLWKVKAMLGSPQAIEALKASSQPVKVSFARPKLSVTQPTSPNADPVIVPSKEDTKPTQVETINQPIAETPMNEAMSRLRNSI</sequence>
<evidence type="ECO:0008006" key="4">
    <source>
        <dbReference type="Google" id="ProtNLM"/>
    </source>
</evidence>
<reference evidence="3" key="1">
    <citation type="submission" date="2019-07" db="EMBL/GenBank/DDBJ databases">
        <title>Complete Genome Sequences of Vibrion rotiferianus strain AM7.</title>
        <authorList>
            <person name="Miyazaki K."/>
            <person name="Wiseschart A."/>
            <person name="Pootanakit K."/>
            <person name="Ishimori K."/>
            <person name="Kitahara K."/>
        </authorList>
    </citation>
    <scope>NUCLEOTIDE SEQUENCE [LARGE SCALE GENOMIC DNA]</scope>
    <source>
        <strain evidence="3">AM7</strain>
        <plasmid evidence="3">pam7 dna</plasmid>
    </source>
</reference>
<evidence type="ECO:0000256" key="1">
    <source>
        <dbReference type="SAM" id="MobiDB-lite"/>
    </source>
</evidence>
<dbReference type="AlphaFoldDB" id="A0A510IGK5"/>
<keyword evidence="2" id="KW-0614">Plasmid</keyword>
<proteinExistence type="predicted"/>
<feature type="region of interest" description="Disordered" evidence="1">
    <location>
        <begin position="301"/>
        <end position="325"/>
    </location>
</feature>
<evidence type="ECO:0000313" key="3">
    <source>
        <dbReference type="Proteomes" id="UP000315115"/>
    </source>
</evidence>
<dbReference type="Proteomes" id="UP000315115">
    <property type="component" value="Plasmid pAM7"/>
</dbReference>
<dbReference type="InterPro" id="IPR021496">
    <property type="entry name" value="DUF3150"/>
</dbReference>
<dbReference type="RefSeq" id="WP_126606157.1">
    <property type="nucleotide sequence ID" value="NZ_AP019800.1"/>
</dbReference>
<evidence type="ECO:0000313" key="2">
    <source>
        <dbReference type="EMBL" id="BBL92278.1"/>
    </source>
</evidence>
<name>A0A510IGK5_9VIBR</name>
<geneLocation type="plasmid" evidence="3">
    <name>pam7 dna</name>
</geneLocation>
<dbReference type="Pfam" id="PF11348">
    <property type="entry name" value="DUF3150"/>
    <property type="match status" value="1"/>
</dbReference>
<dbReference type="EMBL" id="AP019800">
    <property type="protein sequence ID" value="BBL92278.1"/>
    <property type="molecule type" value="Genomic_DNA"/>
</dbReference>